<accession>A0ABY6DBH0</accession>
<evidence type="ECO:0000256" key="3">
    <source>
        <dbReference type="ARBA" id="ARBA00022777"/>
    </source>
</evidence>
<keyword evidence="4" id="KW-0067">ATP-binding</keyword>
<name>A0ABY6DBH0_9RHOB</name>
<evidence type="ECO:0000256" key="5">
    <source>
        <dbReference type="NCBIfam" id="TIGR01378"/>
    </source>
</evidence>
<dbReference type="EC" id="2.7.6.2" evidence="5"/>
<dbReference type="InterPro" id="IPR036371">
    <property type="entry name" value="TPK_B1-bd_sf"/>
</dbReference>
<dbReference type="Gene3D" id="3.40.50.10240">
    <property type="entry name" value="Thiamin pyrophosphokinase, catalytic domain"/>
    <property type="match status" value="1"/>
</dbReference>
<dbReference type="SUPFAM" id="SSF63999">
    <property type="entry name" value="Thiamin pyrophosphokinase, catalytic domain"/>
    <property type="match status" value="1"/>
</dbReference>
<feature type="domain" description="Thiamin pyrophosphokinase thiamin-binding" evidence="7">
    <location>
        <begin position="133"/>
        <end position="180"/>
    </location>
</feature>
<organism evidence="8 9">
    <name type="scientific">Roseovarius pelagicus</name>
    <dbReference type="NCBI Taxonomy" id="2980108"/>
    <lineage>
        <taxon>Bacteria</taxon>
        <taxon>Pseudomonadati</taxon>
        <taxon>Pseudomonadota</taxon>
        <taxon>Alphaproteobacteria</taxon>
        <taxon>Rhodobacterales</taxon>
        <taxon>Roseobacteraceae</taxon>
        <taxon>Roseovarius</taxon>
    </lineage>
</organism>
<evidence type="ECO:0000313" key="9">
    <source>
        <dbReference type="Proteomes" id="UP001064087"/>
    </source>
</evidence>
<protein>
    <recommendedName>
        <fullName evidence="5">Thiamine diphosphokinase</fullName>
        <ecNumber evidence="5">2.7.6.2</ecNumber>
    </recommendedName>
</protein>
<dbReference type="InterPro" id="IPR036759">
    <property type="entry name" value="TPK_catalytic_sf"/>
</dbReference>
<dbReference type="PANTHER" id="PTHR41299:SF1">
    <property type="entry name" value="THIAMINE PYROPHOSPHOKINASE"/>
    <property type="match status" value="1"/>
</dbReference>
<evidence type="ECO:0000256" key="1">
    <source>
        <dbReference type="ARBA" id="ARBA00022679"/>
    </source>
</evidence>
<keyword evidence="1 8" id="KW-0808">Transferase</keyword>
<dbReference type="InterPro" id="IPR007373">
    <property type="entry name" value="Thiamin_PyroPKinase_B1-bd"/>
</dbReference>
<dbReference type="InterPro" id="IPR007371">
    <property type="entry name" value="TPK_catalytic"/>
</dbReference>
<dbReference type="GO" id="GO:0004788">
    <property type="term" value="F:thiamine diphosphokinase activity"/>
    <property type="evidence" value="ECO:0007669"/>
    <property type="project" value="UniProtKB-EC"/>
</dbReference>
<evidence type="ECO:0000259" key="7">
    <source>
        <dbReference type="Pfam" id="PF04265"/>
    </source>
</evidence>
<feature type="domain" description="Thiamin pyrophosphokinase catalytic" evidence="6">
    <location>
        <begin position="15"/>
        <end position="102"/>
    </location>
</feature>
<sequence>MSRDDLAAAQAIAPGVVAADGGADAALANDVVPDAVIGDFDSISDDARTRIPAERLHEIAEQDSNDFDKCLRNIIAPLIIGIGFSGARLDHQLAVCNTLVRHPAQRCLLMGSDDLVFLCPPSLKLGLPKKCPISLFPMGAVEGVSDGLKWPIAGLNFAPDGQVGTSNRVKGAVHLSMTAPKMLVMVPRKYLVPVAAALQDAPARW</sequence>
<evidence type="ECO:0000313" key="8">
    <source>
        <dbReference type="EMBL" id="UXX83453.1"/>
    </source>
</evidence>
<dbReference type="CDD" id="cd07995">
    <property type="entry name" value="TPK"/>
    <property type="match status" value="1"/>
</dbReference>
<evidence type="ECO:0000256" key="4">
    <source>
        <dbReference type="ARBA" id="ARBA00022840"/>
    </source>
</evidence>
<dbReference type="PANTHER" id="PTHR41299">
    <property type="entry name" value="THIAMINE PYROPHOSPHOKINASE"/>
    <property type="match status" value="1"/>
</dbReference>
<reference evidence="8" key="1">
    <citation type="submission" date="2022-10" db="EMBL/GenBank/DDBJ databases">
        <title>Roseovarius pelagicus sp. nov., isolated from Arctic seawater.</title>
        <authorList>
            <person name="Hong Y.W."/>
            <person name="Hwang C.Y."/>
        </authorList>
    </citation>
    <scope>NUCLEOTIDE SEQUENCE</scope>
    <source>
        <strain evidence="8">HL-MP18</strain>
    </source>
</reference>
<dbReference type="InterPro" id="IPR053149">
    <property type="entry name" value="TPK"/>
</dbReference>
<dbReference type="Proteomes" id="UP001064087">
    <property type="component" value="Chromosome"/>
</dbReference>
<dbReference type="Pfam" id="PF04265">
    <property type="entry name" value="TPK_B1_binding"/>
    <property type="match status" value="1"/>
</dbReference>
<keyword evidence="2" id="KW-0547">Nucleotide-binding</keyword>
<proteinExistence type="predicted"/>
<keyword evidence="9" id="KW-1185">Reference proteome</keyword>
<dbReference type="NCBIfam" id="TIGR01378">
    <property type="entry name" value="thi_PPkinase"/>
    <property type="match status" value="1"/>
</dbReference>
<dbReference type="EMBL" id="CP106738">
    <property type="protein sequence ID" value="UXX83453.1"/>
    <property type="molecule type" value="Genomic_DNA"/>
</dbReference>
<dbReference type="InterPro" id="IPR006282">
    <property type="entry name" value="Thi_PPkinase"/>
</dbReference>
<gene>
    <name evidence="8" type="ORF">N7U68_01870</name>
</gene>
<dbReference type="RefSeq" id="WP_263048045.1">
    <property type="nucleotide sequence ID" value="NZ_CP106738.1"/>
</dbReference>
<evidence type="ECO:0000256" key="2">
    <source>
        <dbReference type="ARBA" id="ARBA00022741"/>
    </source>
</evidence>
<evidence type="ECO:0000259" key="6">
    <source>
        <dbReference type="Pfam" id="PF04263"/>
    </source>
</evidence>
<dbReference type="SUPFAM" id="SSF63862">
    <property type="entry name" value="Thiamin pyrophosphokinase, substrate-binding domain"/>
    <property type="match status" value="1"/>
</dbReference>
<keyword evidence="3" id="KW-0418">Kinase</keyword>
<dbReference type="Pfam" id="PF04263">
    <property type="entry name" value="TPK_catalytic"/>
    <property type="match status" value="1"/>
</dbReference>